<dbReference type="Pfam" id="PF00483">
    <property type="entry name" value="NTP_transferase"/>
    <property type="match status" value="1"/>
</dbReference>
<dbReference type="EMBL" id="FNQY01000043">
    <property type="protein sequence ID" value="SEA67026.1"/>
    <property type="molecule type" value="Genomic_DNA"/>
</dbReference>
<proteinExistence type="predicted"/>
<protein>
    <submittedName>
        <fullName evidence="2">Nucleotidyl transferase</fullName>
    </submittedName>
</protein>
<evidence type="ECO:0000259" key="1">
    <source>
        <dbReference type="Pfam" id="PF00483"/>
    </source>
</evidence>
<dbReference type="RefSeq" id="WP_091401533.1">
    <property type="nucleotide sequence ID" value="NZ_FNQY01000043.1"/>
</dbReference>
<name>A0A1H4D3A5_9BACT</name>
<organism evidence="2 3">
    <name type="scientific">Arachidicoccus rhizosphaerae</name>
    <dbReference type="NCBI Taxonomy" id="551991"/>
    <lineage>
        <taxon>Bacteria</taxon>
        <taxon>Pseudomonadati</taxon>
        <taxon>Bacteroidota</taxon>
        <taxon>Chitinophagia</taxon>
        <taxon>Chitinophagales</taxon>
        <taxon>Chitinophagaceae</taxon>
        <taxon>Arachidicoccus</taxon>
    </lineage>
</organism>
<dbReference type="OrthoDB" id="9779926at2"/>
<keyword evidence="2" id="KW-0808">Transferase</keyword>
<dbReference type="STRING" id="551991.SAMN05192529_1439"/>
<dbReference type="Gene3D" id="3.90.550.10">
    <property type="entry name" value="Spore Coat Polysaccharide Biosynthesis Protein SpsA, Chain A"/>
    <property type="match status" value="1"/>
</dbReference>
<dbReference type="InterPro" id="IPR005835">
    <property type="entry name" value="NTP_transferase_dom"/>
</dbReference>
<dbReference type="GO" id="GO:0016740">
    <property type="term" value="F:transferase activity"/>
    <property type="evidence" value="ECO:0007669"/>
    <property type="project" value="UniProtKB-KW"/>
</dbReference>
<reference evidence="2 3" key="1">
    <citation type="submission" date="2016-10" db="EMBL/GenBank/DDBJ databases">
        <authorList>
            <person name="de Groot N.N."/>
        </authorList>
    </citation>
    <scope>NUCLEOTIDE SEQUENCE [LARGE SCALE GENOMIC DNA]</scope>
    <source>
        <strain evidence="2 3">Vu-144</strain>
    </source>
</reference>
<evidence type="ECO:0000313" key="2">
    <source>
        <dbReference type="EMBL" id="SEA67026.1"/>
    </source>
</evidence>
<sequence>MKQPTLVILAAGMASRYGSLKQIQSFGPSGETIIEYSIYDAIRAGFKKVVFIIRKDFVQEFKEIFEPKLKGRIEVDYVFQELNAFTEGFEIPEERTKPFGTAQAILCCKGRIDGPFAVINADDFYGAEAFQKAYAFLDAKVADNVYGSIAYKLKNTLSDNGSVSRGEIITNNEGQMTGIEERLKIYKKEGKVVYEDGDNLIEMQPDTFVSMNFFCFAPSFISLCESEFKPFLEKNIQDIKSEFLMPKVADTFIKEKNGIIDVIPTDAKWFGVTYKEDAPVVKKELDELLTAGAYPNNLWA</sequence>
<keyword evidence="3" id="KW-1185">Reference proteome</keyword>
<dbReference type="SUPFAM" id="SSF53448">
    <property type="entry name" value="Nucleotide-diphospho-sugar transferases"/>
    <property type="match status" value="1"/>
</dbReference>
<feature type="domain" description="Nucleotidyl transferase" evidence="1">
    <location>
        <begin position="7"/>
        <end position="239"/>
    </location>
</feature>
<dbReference type="InterPro" id="IPR029044">
    <property type="entry name" value="Nucleotide-diphossugar_trans"/>
</dbReference>
<gene>
    <name evidence="2" type="ORF">SAMN05192529_1439</name>
</gene>
<dbReference type="AlphaFoldDB" id="A0A1H4D3A5"/>
<dbReference type="Proteomes" id="UP000199041">
    <property type="component" value="Unassembled WGS sequence"/>
</dbReference>
<accession>A0A1H4D3A5</accession>
<evidence type="ECO:0000313" key="3">
    <source>
        <dbReference type="Proteomes" id="UP000199041"/>
    </source>
</evidence>